<dbReference type="GO" id="GO:0003676">
    <property type="term" value="F:nucleic acid binding"/>
    <property type="evidence" value="ECO:0007669"/>
    <property type="project" value="InterPro"/>
</dbReference>
<comment type="caution">
    <text evidence="2">The sequence shown here is derived from an EMBL/GenBank/DDBJ whole genome shotgun (WGS) entry which is preliminary data.</text>
</comment>
<reference evidence="2" key="2">
    <citation type="submission" date="2023-01" db="EMBL/GenBank/DDBJ databases">
        <authorList>
            <person name="Petersen C."/>
        </authorList>
    </citation>
    <scope>NUCLEOTIDE SEQUENCE</scope>
    <source>
        <strain evidence="2">IBT 17514</strain>
    </source>
</reference>
<dbReference type="Proteomes" id="UP001215712">
    <property type="component" value="Unassembled WGS sequence"/>
</dbReference>
<dbReference type="EMBL" id="JAQJAN010000010">
    <property type="protein sequence ID" value="KAJ5719579.1"/>
    <property type="molecule type" value="Genomic_DNA"/>
</dbReference>
<sequence>MPRLPTSLLIKAWEENPLLPRLLRECRTLVSARNELRWLRERAQRETPSREWRTRLRAMCRQRSRGVPLQYIIGDQPFGDLEILCERGVLIPRSDTESFTNEAAKTIQGMAKSRNEHSNSKSLRILDLCTGTGCIALLLHQLLSPNFNLKIFGVDISPIALNLAQRNLAHNLEQGYLSEAASTQVQFLRADVLSQGTSELPTVEEILPQLYEHEPKSHEPGSGIETESQLDLLISNPPYISNKDFWNGTTSRSVRRFEPRLALVPPQSTLPDGCNAEDIFYHHILRLSLKYLARVTVLECGDITQARQVVKMHDSMTKSLAQSGEEAKFDVRIWPKTEQECDENGFHLYDGARCVIIRRM</sequence>
<dbReference type="Gene3D" id="1.10.8.10">
    <property type="entry name" value="DNA helicase RuvA subunit, C-terminal domain"/>
    <property type="match status" value="1"/>
</dbReference>
<accession>A0AAD6HIT1</accession>
<dbReference type="InterPro" id="IPR029063">
    <property type="entry name" value="SAM-dependent_MTases_sf"/>
</dbReference>
<evidence type="ECO:0000259" key="1">
    <source>
        <dbReference type="Pfam" id="PF13847"/>
    </source>
</evidence>
<name>A0AAD6HIT1_9EURO</name>
<evidence type="ECO:0000313" key="2">
    <source>
        <dbReference type="EMBL" id="KAJ5719579.1"/>
    </source>
</evidence>
<dbReference type="GO" id="GO:0032259">
    <property type="term" value="P:methylation"/>
    <property type="evidence" value="ECO:0007669"/>
    <property type="project" value="InterPro"/>
</dbReference>
<reference evidence="2" key="1">
    <citation type="journal article" date="2023" name="IMA Fungus">
        <title>Comparative genomic study of the Penicillium genus elucidates a diverse pangenome and 15 lateral gene transfer events.</title>
        <authorList>
            <person name="Petersen C."/>
            <person name="Sorensen T."/>
            <person name="Nielsen M.R."/>
            <person name="Sondergaard T.E."/>
            <person name="Sorensen J.L."/>
            <person name="Fitzpatrick D.A."/>
            <person name="Frisvad J.C."/>
            <person name="Nielsen K.L."/>
        </authorList>
    </citation>
    <scope>NUCLEOTIDE SEQUENCE</scope>
    <source>
        <strain evidence="2">IBT 17514</strain>
    </source>
</reference>
<dbReference type="PANTHER" id="PTHR18895">
    <property type="entry name" value="HEMK METHYLTRANSFERASE"/>
    <property type="match status" value="1"/>
</dbReference>
<dbReference type="Gene3D" id="3.40.50.150">
    <property type="entry name" value="Vaccinia Virus protein VP39"/>
    <property type="match status" value="1"/>
</dbReference>
<dbReference type="CDD" id="cd02440">
    <property type="entry name" value="AdoMet_MTases"/>
    <property type="match status" value="1"/>
</dbReference>
<protein>
    <recommendedName>
        <fullName evidence="1">Methyltransferase domain-containing protein</fullName>
    </recommendedName>
</protein>
<dbReference type="PROSITE" id="PS00092">
    <property type="entry name" value="N6_MTASE"/>
    <property type="match status" value="1"/>
</dbReference>
<dbReference type="GO" id="GO:0005739">
    <property type="term" value="C:mitochondrion"/>
    <property type="evidence" value="ECO:0007669"/>
    <property type="project" value="TreeGrafter"/>
</dbReference>
<keyword evidence="3" id="KW-1185">Reference proteome</keyword>
<gene>
    <name evidence="2" type="ORF">N7493_007157</name>
</gene>
<organism evidence="2 3">
    <name type="scientific">Penicillium malachiteum</name>
    <dbReference type="NCBI Taxonomy" id="1324776"/>
    <lineage>
        <taxon>Eukaryota</taxon>
        <taxon>Fungi</taxon>
        <taxon>Dikarya</taxon>
        <taxon>Ascomycota</taxon>
        <taxon>Pezizomycotina</taxon>
        <taxon>Eurotiomycetes</taxon>
        <taxon>Eurotiomycetidae</taxon>
        <taxon>Eurotiales</taxon>
        <taxon>Aspergillaceae</taxon>
        <taxon>Penicillium</taxon>
    </lineage>
</organism>
<evidence type="ECO:0000313" key="3">
    <source>
        <dbReference type="Proteomes" id="UP001215712"/>
    </source>
</evidence>
<dbReference type="InterPro" id="IPR050320">
    <property type="entry name" value="N5-glutamine_MTase"/>
</dbReference>
<feature type="domain" description="Methyltransferase" evidence="1">
    <location>
        <begin position="120"/>
        <end position="171"/>
    </location>
</feature>
<dbReference type="Pfam" id="PF13847">
    <property type="entry name" value="Methyltransf_31"/>
    <property type="match status" value="1"/>
</dbReference>
<dbReference type="PANTHER" id="PTHR18895:SF74">
    <property type="entry name" value="MTRF1L RELEASE FACTOR GLUTAMINE METHYLTRANSFERASE"/>
    <property type="match status" value="1"/>
</dbReference>
<dbReference type="InterPro" id="IPR025714">
    <property type="entry name" value="Methyltranfer_dom"/>
</dbReference>
<dbReference type="SUPFAM" id="SSF53335">
    <property type="entry name" value="S-adenosyl-L-methionine-dependent methyltransferases"/>
    <property type="match status" value="1"/>
</dbReference>
<proteinExistence type="predicted"/>
<dbReference type="GO" id="GO:0008168">
    <property type="term" value="F:methyltransferase activity"/>
    <property type="evidence" value="ECO:0007669"/>
    <property type="project" value="InterPro"/>
</dbReference>
<dbReference type="InterPro" id="IPR002052">
    <property type="entry name" value="DNA_methylase_N6_adenine_CS"/>
</dbReference>
<dbReference type="AlphaFoldDB" id="A0AAD6HIT1"/>